<reference evidence="5 6" key="1">
    <citation type="submission" date="2017-07" db="EMBL/GenBank/DDBJ databases">
        <title>Draft sequence of Rhodococcus enclensis 23b-28.</title>
        <authorList>
            <person name="Besaury L."/>
            <person name="Sancelme M."/>
            <person name="Amato P."/>
            <person name="Lallement A."/>
            <person name="Delort A.-M."/>
        </authorList>
    </citation>
    <scope>NUCLEOTIDE SEQUENCE [LARGE SCALE GENOMIC DNA]</scope>
    <source>
        <strain evidence="5 6">23b-28</strain>
    </source>
</reference>
<dbReference type="InterPro" id="IPR000792">
    <property type="entry name" value="Tscrpt_reg_LuxR_C"/>
</dbReference>
<dbReference type="PANTHER" id="PTHR44688">
    <property type="entry name" value="DNA-BINDING TRANSCRIPTIONAL ACTIVATOR DEVR_DOSR"/>
    <property type="match status" value="1"/>
</dbReference>
<proteinExistence type="predicted"/>
<keyword evidence="2" id="KW-0238">DNA-binding</keyword>
<feature type="domain" description="HTH luxR-type" evidence="4">
    <location>
        <begin position="775"/>
        <end position="840"/>
    </location>
</feature>
<dbReference type="InterPro" id="IPR036388">
    <property type="entry name" value="WH-like_DNA-bd_sf"/>
</dbReference>
<dbReference type="Proteomes" id="UP000230886">
    <property type="component" value="Unassembled WGS sequence"/>
</dbReference>
<dbReference type="EMBL" id="NOVD01000038">
    <property type="protein sequence ID" value="PCK24062.1"/>
    <property type="molecule type" value="Genomic_DNA"/>
</dbReference>
<dbReference type="SMART" id="SM00421">
    <property type="entry name" value="HTH_LUXR"/>
    <property type="match status" value="1"/>
</dbReference>
<dbReference type="CDD" id="cd06170">
    <property type="entry name" value="LuxR_C_like"/>
    <property type="match status" value="1"/>
</dbReference>
<dbReference type="GO" id="GO:0006355">
    <property type="term" value="P:regulation of DNA-templated transcription"/>
    <property type="evidence" value="ECO:0007669"/>
    <property type="project" value="InterPro"/>
</dbReference>
<evidence type="ECO:0000256" key="1">
    <source>
        <dbReference type="ARBA" id="ARBA00023015"/>
    </source>
</evidence>
<organism evidence="5 6">
    <name type="scientific">Rhodococcus qingshengii</name>
    <dbReference type="NCBI Taxonomy" id="334542"/>
    <lineage>
        <taxon>Bacteria</taxon>
        <taxon>Bacillati</taxon>
        <taxon>Actinomycetota</taxon>
        <taxon>Actinomycetes</taxon>
        <taxon>Mycobacteriales</taxon>
        <taxon>Nocardiaceae</taxon>
        <taxon>Rhodococcus</taxon>
        <taxon>Rhodococcus erythropolis group</taxon>
    </lineage>
</organism>
<accession>A0A2A5J3Y5</accession>
<evidence type="ECO:0000313" key="5">
    <source>
        <dbReference type="EMBL" id="PCK24062.1"/>
    </source>
</evidence>
<dbReference type="PRINTS" id="PR00038">
    <property type="entry name" value="HTHLUXR"/>
</dbReference>
<keyword evidence="1" id="KW-0805">Transcription regulation</keyword>
<evidence type="ECO:0000256" key="2">
    <source>
        <dbReference type="ARBA" id="ARBA00023125"/>
    </source>
</evidence>
<dbReference type="SUPFAM" id="SSF46894">
    <property type="entry name" value="C-terminal effector domain of the bipartite response regulators"/>
    <property type="match status" value="1"/>
</dbReference>
<dbReference type="PROSITE" id="PS00622">
    <property type="entry name" value="HTH_LUXR_1"/>
    <property type="match status" value="1"/>
</dbReference>
<keyword evidence="3" id="KW-0804">Transcription</keyword>
<dbReference type="Gene3D" id="1.10.10.10">
    <property type="entry name" value="Winged helix-like DNA-binding domain superfamily/Winged helix DNA-binding domain"/>
    <property type="match status" value="1"/>
</dbReference>
<evidence type="ECO:0000313" key="6">
    <source>
        <dbReference type="Proteomes" id="UP000230886"/>
    </source>
</evidence>
<dbReference type="GO" id="GO:0003677">
    <property type="term" value="F:DNA binding"/>
    <property type="evidence" value="ECO:0007669"/>
    <property type="project" value="UniProtKB-KW"/>
</dbReference>
<sequence length="842" mass="91615">MTRRSVPMVSTDTHAYASDTLAALRSIPLRHKATAMLNRRARLTTVHSFPGSSTAPLLRAWASSGSPRATLVAPVHRPIGEAVDEIHDLIAGTEPAGGRIVLTFLHPDPVLDPRADACLLELLEQYGHVDLIVSTTRRRLECAAQEGGLTVQTISADDLVFTKDDVRALASSVNLPASVAEVVHHCTAGIPTVVMDTITELALRPVAVSGSPEQWRAAAERCVARYLAALTPSGRSSRLGIILEALSIAHLIDSDVAAVLTDNAATTEDLLALEQSGILLAVQSSDDMPRTWTMTAPLRTLSSRYPTAQDTARGERMIALAHHHRRTQTPHLALRYAAETHEWPLVVDVVEESWVSMLAQHMTLLRDILVRIPPEYTQNKVAVQAGLNLFTRNGSRSTSMTDGLPRTVETLRELAATDEGIDRLRIGSVQSIMHRVSGDFPAAAELAVHLSQLSGYILEINPEQITDELPVLRLQWGITHQLAGDLTTSSIELNMAYRGREAADTGFVAANAAGSSAMNWAMVGEPTRAQLWLDYQSKHPIPAGWLEQMVQVSGLVARTLLALDRLEVETAGDALTALGEPSHREELWAYIVYARCLHALATGTAFSALVFLRRQRAAHPHRVRAGSAAMPLLAAMEIDLLLACGEGNNASALAQTLTAPESHPWTLICVARLHYLTGDYNAALTLCRELDADQQARYPGLHTEALLLEASIHLRMEHPVRAGNCWRCAVTIAEQTGALRPFTTIADADIDELQKIEHSELVSNVRTDIRPVFPPAVPLVVVTEREHAVLTLLATGMGTADIAKELFVSINTVKTQLRSLYQKIGAHNRHDVVTMAKHLSII</sequence>
<protein>
    <recommendedName>
        <fullName evidence="4">HTH luxR-type domain-containing protein</fullName>
    </recommendedName>
</protein>
<name>A0A2A5J3Y5_RHOSG</name>
<dbReference type="InterPro" id="IPR016032">
    <property type="entry name" value="Sig_transdc_resp-reg_C-effctor"/>
</dbReference>
<dbReference type="Pfam" id="PF00196">
    <property type="entry name" value="GerE"/>
    <property type="match status" value="1"/>
</dbReference>
<dbReference type="PROSITE" id="PS50043">
    <property type="entry name" value="HTH_LUXR_2"/>
    <property type="match status" value="1"/>
</dbReference>
<dbReference type="PANTHER" id="PTHR44688:SF25">
    <property type="entry name" value="HTH LUXR-TYPE DOMAIN-CONTAINING PROTEIN"/>
    <property type="match status" value="1"/>
</dbReference>
<dbReference type="AlphaFoldDB" id="A0A2A5J3Y5"/>
<evidence type="ECO:0000256" key="3">
    <source>
        <dbReference type="ARBA" id="ARBA00023163"/>
    </source>
</evidence>
<gene>
    <name evidence="5" type="ORF">CHR55_27850</name>
</gene>
<evidence type="ECO:0000259" key="4">
    <source>
        <dbReference type="PROSITE" id="PS50043"/>
    </source>
</evidence>
<comment type="caution">
    <text evidence="5">The sequence shown here is derived from an EMBL/GenBank/DDBJ whole genome shotgun (WGS) entry which is preliminary data.</text>
</comment>